<name>A0ABZ0HWH2_9HYPH</name>
<sequence length="345" mass="38349">MRPLLHPTLLNGRFGDPALYVETLFEKHAILFDLGDISALPPRKIQRIEHVFVSHAHIDHFIGFDRLLRVLAGREKQINLYGPPGFIDRVGHKLQAYQWNLVDRCPYDLVFLVTEIGPGDDARASRFRLKTAFAMEDMGRAPVVDGVIFSAPTYKVSAATLEHRIPCLGYSIEEMAHVNIWKSRLTERGLPVGPWLHAFKQAVVENKPDNFLIHVDERSETSRLAFPLGALRDALTVTAGQKIVYVTDVSDTPENGKAIVRLAQGADLFFIEATFAKADAKLAADRAHLTTEAAGRLAREAGARRVEPFHFSTRYEGHESEMVAEVMAAFAGADAMPSGSVRRLT</sequence>
<feature type="domain" description="Metallo-beta-lactamase" evidence="1">
    <location>
        <begin position="41"/>
        <end position="97"/>
    </location>
</feature>
<dbReference type="InterPro" id="IPR036866">
    <property type="entry name" value="RibonucZ/Hydroxyglut_hydro"/>
</dbReference>
<keyword evidence="3" id="KW-1185">Reference proteome</keyword>
<protein>
    <submittedName>
        <fullName evidence="2">MBL fold metallo-hydrolase</fullName>
    </submittedName>
</protein>
<dbReference type="NCBIfam" id="NF002558">
    <property type="entry name" value="PRK02126.1"/>
    <property type="match status" value="1"/>
</dbReference>
<dbReference type="InterPro" id="IPR001279">
    <property type="entry name" value="Metallo-B-lactamas"/>
</dbReference>
<dbReference type="PANTHER" id="PTHR46018">
    <property type="entry name" value="ZINC PHOSPHODIESTERASE ELAC PROTEIN 1"/>
    <property type="match status" value="1"/>
</dbReference>
<dbReference type="SUPFAM" id="SSF56281">
    <property type="entry name" value="Metallo-hydrolase/oxidoreductase"/>
    <property type="match status" value="1"/>
</dbReference>
<evidence type="ECO:0000313" key="2">
    <source>
        <dbReference type="EMBL" id="WOJ90690.1"/>
    </source>
</evidence>
<evidence type="ECO:0000313" key="3">
    <source>
        <dbReference type="Proteomes" id="UP001626536"/>
    </source>
</evidence>
<dbReference type="Gene3D" id="3.60.15.10">
    <property type="entry name" value="Ribonuclease Z/Hydroxyacylglutathione hydrolase-like"/>
    <property type="match status" value="1"/>
</dbReference>
<reference evidence="2 3" key="1">
    <citation type="submission" date="2023-10" db="EMBL/GenBank/DDBJ databases">
        <title>Novel methanotroph of the genus Methylocapsa from a subarctic wetland.</title>
        <authorList>
            <person name="Belova S.E."/>
            <person name="Oshkin I.Y."/>
            <person name="Miroshnikov K."/>
            <person name="Dedysh S.N."/>
        </authorList>
    </citation>
    <scope>NUCLEOTIDE SEQUENCE [LARGE SCALE GENOMIC DNA]</scope>
    <source>
        <strain evidence="2 3">RX1</strain>
    </source>
</reference>
<dbReference type="RefSeq" id="WP_407340275.1">
    <property type="nucleotide sequence ID" value="NZ_CP136862.1"/>
</dbReference>
<accession>A0ABZ0HWH2</accession>
<proteinExistence type="predicted"/>
<dbReference type="EMBL" id="CP136862">
    <property type="protein sequence ID" value="WOJ90690.1"/>
    <property type="molecule type" value="Genomic_DNA"/>
</dbReference>
<dbReference type="Proteomes" id="UP001626536">
    <property type="component" value="Chromosome"/>
</dbReference>
<feature type="domain" description="Metallo-beta-lactamase" evidence="1">
    <location>
        <begin position="238"/>
        <end position="311"/>
    </location>
</feature>
<dbReference type="Pfam" id="PF12706">
    <property type="entry name" value="Lactamase_B_2"/>
    <property type="match status" value="2"/>
</dbReference>
<evidence type="ECO:0000259" key="1">
    <source>
        <dbReference type="Pfam" id="PF12706"/>
    </source>
</evidence>
<gene>
    <name evidence="2" type="ORF">RZS28_05200</name>
</gene>
<dbReference type="PANTHER" id="PTHR46018:SF7">
    <property type="entry name" value="RIBONUCLEASE Z"/>
    <property type="match status" value="1"/>
</dbReference>
<organism evidence="2 3">
    <name type="scientific">Methylocapsa polymorpha</name>
    <dbReference type="NCBI Taxonomy" id="3080828"/>
    <lineage>
        <taxon>Bacteria</taxon>
        <taxon>Pseudomonadati</taxon>
        <taxon>Pseudomonadota</taxon>
        <taxon>Alphaproteobacteria</taxon>
        <taxon>Hyphomicrobiales</taxon>
        <taxon>Beijerinckiaceae</taxon>
        <taxon>Methylocapsa</taxon>
    </lineage>
</organism>